<gene>
    <name evidence="1" type="ORF">EXE59_15130</name>
</gene>
<sequence>MEREKRIVGLAEEVMVAIGERDFAVAEGEARAGEALRRLVAEEHLAISEALVWCGNVVPAREARRLRRLAEIADTSDSNAS</sequence>
<name>A0A4Z1CFU5_9ACTN</name>
<evidence type="ECO:0000313" key="1">
    <source>
        <dbReference type="EMBL" id="TGN65145.1"/>
    </source>
</evidence>
<dbReference type="EMBL" id="SRRO01000001">
    <property type="protein sequence ID" value="TGN65145.1"/>
    <property type="molecule type" value="Genomic_DNA"/>
</dbReference>
<protein>
    <submittedName>
        <fullName evidence="1">Uncharacterized protein</fullName>
    </submittedName>
</protein>
<keyword evidence="2" id="KW-1185">Reference proteome</keyword>
<evidence type="ECO:0000313" key="2">
    <source>
        <dbReference type="Proteomes" id="UP000297496"/>
    </source>
</evidence>
<dbReference type="AlphaFoldDB" id="A0A4Z1CFU5"/>
<organism evidence="1 2">
    <name type="scientific">Nocardioides eburneiflavus</name>
    <dbReference type="NCBI Taxonomy" id="2518372"/>
    <lineage>
        <taxon>Bacteria</taxon>
        <taxon>Bacillati</taxon>
        <taxon>Actinomycetota</taxon>
        <taxon>Actinomycetes</taxon>
        <taxon>Propionibacteriales</taxon>
        <taxon>Nocardioidaceae</taxon>
        <taxon>Nocardioides</taxon>
    </lineage>
</organism>
<proteinExistence type="predicted"/>
<accession>A0A4Z1CFU5</accession>
<reference evidence="1 2" key="1">
    <citation type="submission" date="2019-04" db="EMBL/GenBank/DDBJ databases">
        <title>Three New Species of Nocardioides, Nocardioides euryhalodurans sp. nov., Nocardioides seonyuensis sp. nov. and Nocardioides eburneoflavus sp. nov. Isolated from Soil.</title>
        <authorList>
            <person name="Roh S.G."/>
            <person name="Lee C."/>
            <person name="Kim M.-K."/>
            <person name="Kim S.B."/>
        </authorList>
    </citation>
    <scope>NUCLEOTIDE SEQUENCE [LARGE SCALE GENOMIC DNA]</scope>
    <source>
        <strain evidence="1 2">MMS17-SY213</strain>
    </source>
</reference>
<dbReference type="RefSeq" id="WP_135839648.1">
    <property type="nucleotide sequence ID" value="NZ_SRRO01000001.1"/>
</dbReference>
<dbReference type="Proteomes" id="UP000297496">
    <property type="component" value="Unassembled WGS sequence"/>
</dbReference>
<comment type="caution">
    <text evidence="1">The sequence shown here is derived from an EMBL/GenBank/DDBJ whole genome shotgun (WGS) entry which is preliminary data.</text>
</comment>